<dbReference type="AlphaFoldDB" id="A0A2B7Z6J8"/>
<evidence type="ECO:0000313" key="8">
    <source>
        <dbReference type="EMBL" id="PGH28843.1"/>
    </source>
</evidence>
<dbReference type="PROSITE" id="PS50850">
    <property type="entry name" value="MFS"/>
    <property type="match status" value="1"/>
</dbReference>
<keyword evidence="4 6" id="KW-1133">Transmembrane helix</keyword>
<dbReference type="InterPro" id="IPR011701">
    <property type="entry name" value="MFS"/>
</dbReference>
<dbReference type="FunFam" id="1.20.1250.20:FF:000013">
    <property type="entry name" value="MFS general substrate transporter"/>
    <property type="match status" value="1"/>
</dbReference>
<dbReference type="EMBL" id="PDND01000307">
    <property type="protein sequence ID" value="PGH28843.1"/>
    <property type="molecule type" value="Genomic_DNA"/>
</dbReference>
<evidence type="ECO:0000256" key="2">
    <source>
        <dbReference type="ARBA" id="ARBA00022448"/>
    </source>
</evidence>
<keyword evidence="2" id="KW-0813">Transport</keyword>
<name>A0A2B7Z6J8_9EURO</name>
<evidence type="ECO:0000259" key="7">
    <source>
        <dbReference type="PROSITE" id="PS50850"/>
    </source>
</evidence>
<dbReference type="VEuPathDB" id="FungiDB:EMCG_02851"/>
<dbReference type="STRING" id="73230.A0A2B7Z6J8"/>
<feature type="transmembrane region" description="Helical" evidence="6">
    <location>
        <begin position="126"/>
        <end position="147"/>
    </location>
</feature>
<feature type="transmembrane region" description="Helical" evidence="6">
    <location>
        <begin position="186"/>
        <end position="206"/>
    </location>
</feature>
<dbReference type="Gene3D" id="1.20.1250.20">
    <property type="entry name" value="MFS general substrate transporter like domains"/>
    <property type="match status" value="2"/>
</dbReference>
<proteinExistence type="predicted"/>
<feature type="transmembrane region" description="Helical" evidence="6">
    <location>
        <begin position="324"/>
        <end position="344"/>
    </location>
</feature>
<protein>
    <recommendedName>
        <fullName evidence="7">Major facilitator superfamily (MFS) profile domain-containing protein</fullName>
    </recommendedName>
</protein>
<dbReference type="GO" id="GO:0016020">
    <property type="term" value="C:membrane"/>
    <property type="evidence" value="ECO:0007669"/>
    <property type="project" value="UniProtKB-SubCell"/>
</dbReference>
<keyword evidence="9" id="KW-1185">Reference proteome</keyword>
<evidence type="ECO:0000256" key="1">
    <source>
        <dbReference type="ARBA" id="ARBA00004141"/>
    </source>
</evidence>
<evidence type="ECO:0000313" key="9">
    <source>
        <dbReference type="Proteomes" id="UP000226031"/>
    </source>
</evidence>
<dbReference type="SUPFAM" id="SSF103473">
    <property type="entry name" value="MFS general substrate transporter"/>
    <property type="match status" value="1"/>
</dbReference>
<feature type="transmembrane region" description="Helical" evidence="6">
    <location>
        <begin position="218"/>
        <end position="238"/>
    </location>
</feature>
<feature type="transmembrane region" description="Helical" evidence="6">
    <location>
        <begin position="413"/>
        <end position="431"/>
    </location>
</feature>
<accession>A0A2B7Z6J8</accession>
<comment type="subcellular location">
    <subcellularLocation>
        <location evidence="1">Membrane</location>
        <topology evidence="1">Multi-pass membrane protein</topology>
    </subcellularLocation>
</comment>
<dbReference type="GO" id="GO:0022857">
    <property type="term" value="F:transmembrane transporter activity"/>
    <property type="evidence" value="ECO:0007669"/>
    <property type="project" value="InterPro"/>
</dbReference>
<evidence type="ECO:0000256" key="6">
    <source>
        <dbReference type="SAM" id="Phobius"/>
    </source>
</evidence>
<keyword evidence="5 6" id="KW-0472">Membrane</keyword>
<dbReference type="InterPro" id="IPR020846">
    <property type="entry name" value="MFS_dom"/>
</dbReference>
<evidence type="ECO:0000256" key="3">
    <source>
        <dbReference type="ARBA" id="ARBA00022692"/>
    </source>
</evidence>
<feature type="transmembrane region" description="Helical" evidence="6">
    <location>
        <begin position="96"/>
        <end position="114"/>
    </location>
</feature>
<dbReference type="PANTHER" id="PTHR43791">
    <property type="entry name" value="PERMEASE-RELATED"/>
    <property type="match status" value="1"/>
</dbReference>
<evidence type="ECO:0000256" key="5">
    <source>
        <dbReference type="ARBA" id="ARBA00023136"/>
    </source>
</evidence>
<gene>
    <name evidence="8" type="ORF">GX50_08407</name>
</gene>
<feature type="transmembrane region" description="Helical" evidence="6">
    <location>
        <begin position="351"/>
        <end position="369"/>
    </location>
</feature>
<feature type="transmembrane region" description="Helical" evidence="6">
    <location>
        <begin position="153"/>
        <end position="174"/>
    </location>
</feature>
<dbReference type="InterPro" id="IPR036259">
    <property type="entry name" value="MFS_trans_sf"/>
</dbReference>
<sequence>MTPSTDVASIEKKDTIDDYCIDHGQLESGVQGTAEQLEIKLRQQEIEKKLVRRQDLVIMPQMAILYLMAYLDRSNFGNAKLQGLVEEALNGNDDHYGWAASIFYFGYVSCAIPFTLYGKKFHPSRFIFVCVLGWGIAASAAASAFNFGGIASARFFIGLCEAGFAPTAIFYFTLWYTRDEVAFRTAIYVGMAALSGAFGGLIAYAVSLIKSHLGHWRILFMIEGFPNIIFAFFALAFLPDRPETSKFLRNEEERKMAIERMNQGQKSEGHGVLVMKHVISAFKDWKVYSCALIKMGHDAALATISVFLPTILKSLGYTTREAQYLTIGPYMVAWAMMLIVCFLSDRARMRGPFLIGCGALAVIGLSLLYTHPAQTNPKIALAGIFLLLAGVFPCLPLELQWATENCGTESKKTAAISIMVVLGHCWSILASKSFPDREGPKFVRGYATVLTFLCLGVIISIILHIRHRIINAQRDKKYGRPHIFDQVDTSELADEAPMFRYVI</sequence>
<dbReference type="FunFam" id="1.20.1250.20:FF:000018">
    <property type="entry name" value="MFS transporter permease"/>
    <property type="match status" value="1"/>
</dbReference>
<evidence type="ECO:0000256" key="4">
    <source>
        <dbReference type="ARBA" id="ARBA00022989"/>
    </source>
</evidence>
<dbReference type="PANTHER" id="PTHR43791:SF36">
    <property type="entry name" value="TRANSPORTER, PUTATIVE (AFU_ORTHOLOGUE AFUA_6G08340)-RELATED"/>
    <property type="match status" value="1"/>
</dbReference>
<comment type="caution">
    <text evidence="8">The sequence shown here is derived from an EMBL/GenBank/DDBJ whole genome shotgun (WGS) entry which is preliminary data.</text>
</comment>
<feature type="transmembrane region" description="Helical" evidence="6">
    <location>
        <begin position="443"/>
        <end position="465"/>
    </location>
</feature>
<feature type="domain" description="Major facilitator superfamily (MFS) profile" evidence="7">
    <location>
        <begin position="58"/>
        <end position="503"/>
    </location>
</feature>
<keyword evidence="3 6" id="KW-0812">Transmembrane</keyword>
<organism evidence="8 9">
    <name type="scientific">[Emmonsia] crescens</name>
    <dbReference type="NCBI Taxonomy" id="73230"/>
    <lineage>
        <taxon>Eukaryota</taxon>
        <taxon>Fungi</taxon>
        <taxon>Dikarya</taxon>
        <taxon>Ascomycota</taxon>
        <taxon>Pezizomycotina</taxon>
        <taxon>Eurotiomycetes</taxon>
        <taxon>Eurotiomycetidae</taxon>
        <taxon>Onygenales</taxon>
        <taxon>Ajellomycetaceae</taxon>
        <taxon>Emergomyces</taxon>
    </lineage>
</organism>
<feature type="transmembrane region" description="Helical" evidence="6">
    <location>
        <begin position="381"/>
        <end position="401"/>
    </location>
</feature>
<dbReference type="Pfam" id="PF07690">
    <property type="entry name" value="MFS_1"/>
    <property type="match status" value="1"/>
</dbReference>
<reference evidence="8 9" key="1">
    <citation type="submission" date="2017-10" db="EMBL/GenBank/DDBJ databases">
        <title>Comparative genomics in systemic dimorphic fungi from Ajellomycetaceae.</title>
        <authorList>
            <person name="Munoz J.F."/>
            <person name="Mcewen J.G."/>
            <person name="Clay O.K."/>
            <person name="Cuomo C.A."/>
        </authorList>
    </citation>
    <scope>NUCLEOTIDE SEQUENCE [LARGE SCALE GENOMIC DNA]</scope>
    <source>
        <strain evidence="8 9">UAMH4076</strain>
    </source>
</reference>
<dbReference type="Proteomes" id="UP000226031">
    <property type="component" value="Unassembled WGS sequence"/>
</dbReference>